<protein>
    <submittedName>
        <fullName evidence="2">Uncharacterized protein</fullName>
    </submittedName>
</protein>
<feature type="compositionally biased region" description="Basic and acidic residues" evidence="1">
    <location>
        <begin position="282"/>
        <end position="299"/>
    </location>
</feature>
<dbReference type="Proteomes" id="UP001066276">
    <property type="component" value="Chromosome 12"/>
</dbReference>
<evidence type="ECO:0000256" key="1">
    <source>
        <dbReference type="SAM" id="MobiDB-lite"/>
    </source>
</evidence>
<name>A0AAV7KZ56_PLEWA</name>
<feature type="compositionally biased region" description="Polar residues" evidence="1">
    <location>
        <begin position="204"/>
        <end position="213"/>
    </location>
</feature>
<gene>
    <name evidence="2" type="ORF">NDU88_003503</name>
</gene>
<reference evidence="2" key="1">
    <citation type="journal article" date="2022" name="bioRxiv">
        <title>Sequencing and chromosome-scale assembly of the giantPleurodeles waltlgenome.</title>
        <authorList>
            <person name="Brown T."/>
            <person name="Elewa A."/>
            <person name="Iarovenko S."/>
            <person name="Subramanian E."/>
            <person name="Araus A.J."/>
            <person name="Petzold A."/>
            <person name="Susuki M."/>
            <person name="Suzuki K.-i.T."/>
            <person name="Hayashi T."/>
            <person name="Toyoda A."/>
            <person name="Oliveira C."/>
            <person name="Osipova E."/>
            <person name="Leigh N.D."/>
            <person name="Simon A."/>
            <person name="Yun M.H."/>
        </authorList>
    </citation>
    <scope>NUCLEOTIDE SEQUENCE</scope>
    <source>
        <strain evidence="2">20211129_DDA</strain>
        <tissue evidence="2">Liver</tissue>
    </source>
</reference>
<keyword evidence="3" id="KW-1185">Reference proteome</keyword>
<organism evidence="2 3">
    <name type="scientific">Pleurodeles waltl</name>
    <name type="common">Iberian ribbed newt</name>
    <dbReference type="NCBI Taxonomy" id="8319"/>
    <lineage>
        <taxon>Eukaryota</taxon>
        <taxon>Metazoa</taxon>
        <taxon>Chordata</taxon>
        <taxon>Craniata</taxon>
        <taxon>Vertebrata</taxon>
        <taxon>Euteleostomi</taxon>
        <taxon>Amphibia</taxon>
        <taxon>Batrachia</taxon>
        <taxon>Caudata</taxon>
        <taxon>Salamandroidea</taxon>
        <taxon>Salamandridae</taxon>
        <taxon>Pleurodelinae</taxon>
        <taxon>Pleurodeles</taxon>
    </lineage>
</organism>
<feature type="compositionally biased region" description="Basic and acidic residues" evidence="1">
    <location>
        <begin position="255"/>
        <end position="264"/>
    </location>
</feature>
<evidence type="ECO:0000313" key="2">
    <source>
        <dbReference type="EMBL" id="KAJ1083344.1"/>
    </source>
</evidence>
<evidence type="ECO:0000313" key="3">
    <source>
        <dbReference type="Proteomes" id="UP001066276"/>
    </source>
</evidence>
<feature type="region of interest" description="Disordered" evidence="1">
    <location>
        <begin position="62"/>
        <end position="83"/>
    </location>
</feature>
<feature type="region of interest" description="Disordered" evidence="1">
    <location>
        <begin position="200"/>
        <end position="306"/>
    </location>
</feature>
<proteinExistence type="predicted"/>
<sequence length="306" mass="32796">MSDRQRQDDAVYITEQEDLLLAEDIVHALDASVVQSVNRALAVALQPIARQAMRYALTVPPNGQANPMPLSTTGQEKPPPGPEWPHAAPMPVCPNLSHLPTTNIRHNHPPVPRLYPTPLPQAMPLTPLVRPCQIQMTTLAQSGADIPLMNDTPPTPSSEGTAPMSCRLQLRWFQEQLQLRLCDGPAGACPHNFPTCAAAASGDPETNGTTTNHGGVARSRQEDGRTRGLASGAQREEVPGGKANKELGGGATEAIEERTGETRELFVPTGGQEDVNPGSGIHRGEDRRNQGAVRPDRGMGRRQSGN</sequence>
<dbReference type="AlphaFoldDB" id="A0AAV7KZ56"/>
<accession>A0AAV7KZ56</accession>
<dbReference type="EMBL" id="JANPWB010000016">
    <property type="protein sequence ID" value="KAJ1083344.1"/>
    <property type="molecule type" value="Genomic_DNA"/>
</dbReference>
<feature type="compositionally biased region" description="Polar residues" evidence="1">
    <location>
        <begin position="62"/>
        <end position="75"/>
    </location>
</feature>
<comment type="caution">
    <text evidence="2">The sequence shown here is derived from an EMBL/GenBank/DDBJ whole genome shotgun (WGS) entry which is preliminary data.</text>
</comment>
<feature type="compositionally biased region" description="Basic and acidic residues" evidence="1">
    <location>
        <begin position="234"/>
        <end position="245"/>
    </location>
</feature>